<evidence type="ECO:0000313" key="2">
    <source>
        <dbReference type="EMBL" id="CBI02836.1"/>
    </source>
</evidence>
<reference evidence="2" key="1">
    <citation type="submission" date="2009-10" db="EMBL/GenBank/DDBJ databases">
        <title>Diversity of trophic interactions inside an arsenic-rich microbial ecosystem.</title>
        <authorList>
            <person name="Bertin P.N."/>
            <person name="Heinrich-Salmeron A."/>
            <person name="Pelletier E."/>
            <person name="Goulhen-Chollet F."/>
            <person name="Arsene-Ploetze F."/>
            <person name="Gallien S."/>
            <person name="Calteau A."/>
            <person name="Vallenet D."/>
            <person name="Casiot C."/>
            <person name="Chane-Woon-Ming B."/>
            <person name="Giloteaux L."/>
            <person name="Barakat M."/>
            <person name="Bonnefoy V."/>
            <person name="Bruneel O."/>
            <person name="Chandler M."/>
            <person name="Cleiss J."/>
            <person name="Duran R."/>
            <person name="Elbaz-Poulichet F."/>
            <person name="Fonknechten N."/>
            <person name="Lauga B."/>
            <person name="Mornico D."/>
            <person name="Ortet P."/>
            <person name="Schaeffer C."/>
            <person name="Siguier P."/>
            <person name="Alexander Thil Smith A."/>
            <person name="Van Dorsselaer A."/>
            <person name="Weissenbach J."/>
            <person name="Medigue C."/>
            <person name="Le Paslier D."/>
        </authorList>
    </citation>
    <scope>NUCLEOTIDE SEQUENCE</scope>
</reference>
<proteinExistence type="predicted"/>
<dbReference type="AlphaFoldDB" id="E6Q6L1"/>
<feature type="compositionally biased region" description="Pro residues" evidence="1">
    <location>
        <begin position="50"/>
        <end position="68"/>
    </location>
</feature>
<accession>E6Q6L1</accession>
<dbReference type="EMBL" id="CABO01000042">
    <property type="protein sequence ID" value="CBI02836.1"/>
    <property type="molecule type" value="Genomic_DNA"/>
</dbReference>
<protein>
    <submittedName>
        <fullName evidence="2">Uncharacterized protein</fullName>
    </submittedName>
</protein>
<feature type="region of interest" description="Disordered" evidence="1">
    <location>
        <begin position="49"/>
        <end position="82"/>
    </location>
</feature>
<comment type="caution">
    <text evidence="2">The sequence shown here is derived from an EMBL/GenBank/DDBJ whole genome shotgun (WGS) entry which is preliminary data.</text>
</comment>
<evidence type="ECO:0000256" key="1">
    <source>
        <dbReference type="SAM" id="MobiDB-lite"/>
    </source>
</evidence>
<name>E6Q6L1_9ZZZZ</name>
<sequence length="82" mass="8825">MTWVRTIEIDWVEGRTANCGVRFDDATGGAGRYGSVTVNWTVPVESVVGGPPPELLPPLEPPELPPPQATTKLTRASDPNKK</sequence>
<gene>
    <name evidence="2" type="ORF">CARN4_2680</name>
</gene>
<organism evidence="2">
    <name type="scientific">mine drainage metagenome</name>
    <dbReference type="NCBI Taxonomy" id="410659"/>
    <lineage>
        <taxon>unclassified sequences</taxon>
        <taxon>metagenomes</taxon>
        <taxon>ecological metagenomes</taxon>
    </lineage>
</organism>